<dbReference type="AlphaFoldDB" id="A0A8A1MFG7"/>
<dbReference type="EMBL" id="CP069114">
    <property type="protein sequence ID" value="QSS63364.1"/>
    <property type="molecule type" value="Genomic_DNA"/>
</dbReference>
<feature type="compositionally biased region" description="Polar residues" evidence="1">
    <location>
        <begin position="9"/>
        <end position="26"/>
    </location>
</feature>
<protein>
    <submittedName>
        <fullName evidence="2">Uncharacterized protein</fullName>
    </submittedName>
</protein>
<organism evidence="2 3">
    <name type="scientific">Ajellomyces capsulatus</name>
    <name type="common">Darling's disease fungus</name>
    <name type="synonym">Histoplasma capsulatum</name>
    <dbReference type="NCBI Taxonomy" id="5037"/>
    <lineage>
        <taxon>Eukaryota</taxon>
        <taxon>Fungi</taxon>
        <taxon>Dikarya</taxon>
        <taxon>Ascomycota</taxon>
        <taxon>Pezizomycotina</taxon>
        <taxon>Eurotiomycetes</taxon>
        <taxon>Eurotiomycetidae</taxon>
        <taxon>Onygenales</taxon>
        <taxon>Ajellomycetaceae</taxon>
        <taxon>Histoplasma</taxon>
    </lineage>
</organism>
<accession>A0A8A1MFG7</accession>
<dbReference type="Proteomes" id="UP000663671">
    <property type="component" value="Chromosome 1"/>
</dbReference>
<proteinExistence type="predicted"/>
<name>A0A8A1MFG7_AJECA</name>
<evidence type="ECO:0000313" key="2">
    <source>
        <dbReference type="EMBL" id="QSS63364.1"/>
    </source>
</evidence>
<reference evidence="2" key="1">
    <citation type="submission" date="2021-01" db="EMBL/GenBank/DDBJ databases">
        <title>Chromosome-level genome assembly of a human fungal pathogen reveals clustering of transcriptionally co-regulated genes.</title>
        <authorList>
            <person name="Voorhies M."/>
            <person name="Cohen S."/>
            <person name="Shea T.P."/>
            <person name="Petrus S."/>
            <person name="Munoz J.F."/>
            <person name="Poplawski S."/>
            <person name="Goldman W.E."/>
            <person name="Michael T."/>
            <person name="Cuomo C.A."/>
            <person name="Sil A."/>
            <person name="Beyhan S."/>
        </authorList>
    </citation>
    <scope>NUCLEOTIDE SEQUENCE</scope>
    <source>
        <strain evidence="2">WU24</strain>
    </source>
</reference>
<evidence type="ECO:0000313" key="3">
    <source>
        <dbReference type="Proteomes" id="UP000663671"/>
    </source>
</evidence>
<feature type="region of interest" description="Disordered" evidence="1">
    <location>
        <begin position="1"/>
        <end position="59"/>
    </location>
</feature>
<sequence length="106" mass="11793">MERKRFIQELSTKLNNEASQEQGTTQEVHRRAGPHVTEPGEVGEGSGREDKTAGSGDMAGRRVLSTECWMLCWRSTAGKLASIRRGPDVVSEFRHPRPALTHYSEA</sequence>
<evidence type="ECO:0000256" key="1">
    <source>
        <dbReference type="SAM" id="MobiDB-lite"/>
    </source>
</evidence>
<dbReference type="VEuPathDB" id="FungiDB:I7I51_00422"/>
<gene>
    <name evidence="2" type="ORF">I7I51_00422</name>
</gene>